<dbReference type="KEGG" id="amog:QRX60_30900"/>
<sequence length="208" mass="23104">MSISTRRARERANTQERIIDAALHVLETEGPAALTIRRIANDVEYSAPVVYQHFANKDALVLELVAHGHRLMLTGFLQASQEADVDLRMRRIASEYVRFAGEHPHLYQVMNGPGVDADERRRVAEPAIDSLKELLTTWSAAHDVVLADLEEACEILWGTLYGIASLGHLSNIGNDRARRLAEQALHAILLGWRTEASADERAAEQPAP</sequence>
<evidence type="ECO:0000313" key="7">
    <source>
        <dbReference type="Proteomes" id="UP001239397"/>
    </source>
</evidence>
<evidence type="ECO:0000256" key="4">
    <source>
        <dbReference type="PROSITE-ProRule" id="PRU00335"/>
    </source>
</evidence>
<dbReference type="PANTHER" id="PTHR30055:SF234">
    <property type="entry name" value="HTH-TYPE TRANSCRIPTIONAL REGULATOR BETI"/>
    <property type="match status" value="1"/>
</dbReference>
<dbReference type="PANTHER" id="PTHR30055">
    <property type="entry name" value="HTH-TYPE TRANSCRIPTIONAL REGULATOR RUTR"/>
    <property type="match status" value="1"/>
</dbReference>
<feature type="DNA-binding region" description="H-T-H motif" evidence="4">
    <location>
        <begin position="35"/>
        <end position="54"/>
    </location>
</feature>
<evidence type="ECO:0000256" key="2">
    <source>
        <dbReference type="ARBA" id="ARBA00023125"/>
    </source>
</evidence>
<reference evidence="6 7" key="1">
    <citation type="submission" date="2023-06" db="EMBL/GenBank/DDBJ databases">
        <authorList>
            <person name="Oyuntsetseg B."/>
            <person name="Kim S.B."/>
        </authorList>
    </citation>
    <scope>NUCLEOTIDE SEQUENCE [LARGE SCALE GENOMIC DNA]</scope>
    <source>
        <strain evidence="6 7">4-36</strain>
    </source>
</reference>
<dbReference type="InterPro" id="IPR036271">
    <property type="entry name" value="Tet_transcr_reg_TetR-rel_C_sf"/>
</dbReference>
<dbReference type="Pfam" id="PF13305">
    <property type="entry name" value="TetR_C_33"/>
    <property type="match status" value="1"/>
</dbReference>
<dbReference type="Pfam" id="PF00440">
    <property type="entry name" value="TetR_N"/>
    <property type="match status" value="1"/>
</dbReference>
<dbReference type="SUPFAM" id="SSF46689">
    <property type="entry name" value="Homeodomain-like"/>
    <property type="match status" value="1"/>
</dbReference>
<evidence type="ECO:0000256" key="1">
    <source>
        <dbReference type="ARBA" id="ARBA00023015"/>
    </source>
</evidence>
<dbReference type="AlphaFoldDB" id="A0A9Y2JI27"/>
<dbReference type="EMBL" id="CP127295">
    <property type="protein sequence ID" value="WIX98462.1"/>
    <property type="molecule type" value="Genomic_DNA"/>
</dbReference>
<dbReference type="PROSITE" id="PS50977">
    <property type="entry name" value="HTH_TETR_2"/>
    <property type="match status" value="1"/>
</dbReference>
<keyword evidence="1" id="KW-0805">Transcription regulation</keyword>
<dbReference type="InterPro" id="IPR050109">
    <property type="entry name" value="HTH-type_TetR-like_transc_reg"/>
</dbReference>
<accession>A0A9Y2JI27</accession>
<dbReference type="InterPro" id="IPR009057">
    <property type="entry name" value="Homeodomain-like_sf"/>
</dbReference>
<feature type="domain" description="HTH tetR-type" evidence="5">
    <location>
        <begin position="12"/>
        <end position="72"/>
    </location>
</feature>
<proteinExistence type="predicted"/>
<keyword evidence="2 4" id="KW-0238">DNA-binding</keyword>
<dbReference type="SUPFAM" id="SSF48498">
    <property type="entry name" value="Tetracyclin repressor-like, C-terminal domain"/>
    <property type="match status" value="1"/>
</dbReference>
<dbReference type="PRINTS" id="PR00455">
    <property type="entry name" value="HTHTETR"/>
</dbReference>
<evidence type="ECO:0000259" key="5">
    <source>
        <dbReference type="PROSITE" id="PS50977"/>
    </source>
</evidence>
<gene>
    <name evidence="6" type="ORF">QRX60_30900</name>
</gene>
<evidence type="ECO:0000313" key="6">
    <source>
        <dbReference type="EMBL" id="WIX98462.1"/>
    </source>
</evidence>
<keyword evidence="3" id="KW-0804">Transcription</keyword>
<dbReference type="RefSeq" id="WP_285994947.1">
    <property type="nucleotide sequence ID" value="NZ_CP127295.1"/>
</dbReference>
<organism evidence="6 7">
    <name type="scientific">Amycolatopsis mongoliensis</name>
    <dbReference type="NCBI Taxonomy" id="715475"/>
    <lineage>
        <taxon>Bacteria</taxon>
        <taxon>Bacillati</taxon>
        <taxon>Actinomycetota</taxon>
        <taxon>Actinomycetes</taxon>
        <taxon>Pseudonocardiales</taxon>
        <taxon>Pseudonocardiaceae</taxon>
        <taxon>Amycolatopsis</taxon>
    </lineage>
</organism>
<dbReference type="Proteomes" id="UP001239397">
    <property type="component" value="Chromosome"/>
</dbReference>
<keyword evidence="7" id="KW-1185">Reference proteome</keyword>
<protein>
    <submittedName>
        <fullName evidence="6">TetR/AcrR family transcriptional regulator</fullName>
    </submittedName>
</protein>
<dbReference type="GO" id="GO:0003700">
    <property type="term" value="F:DNA-binding transcription factor activity"/>
    <property type="evidence" value="ECO:0007669"/>
    <property type="project" value="TreeGrafter"/>
</dbReference>
<dbReference type="InterPro" id="IPR001647">
    <property type="entry name" value="HTH_TetR"/>
</dbReference>
<evidence type="ECO:0000256" key="3">
    <source>
        <dbReference type="ARBA" id="ARBA00023163"/>
    </source>
</evidence>
<dbReference type="GO" id="GO:0000976">
    <property type="term" value="F:transcription cis-regulatory region binding"/>
    <property type="evidence" value="ECO:0007669"/>
    <property type="project" value="TreeGrafter"/>
</dbReference>
<name>A0A9Y2JI27_9PSEU</name>
<dbReference type="Gene3D" id="1.10.357.10">
    <property type="entry name" value="Tetracycline Repressor, domain 2"/>
    <property type="match status" value="1"/>
</dbReference>
<dbReference type="InterPro" id="IPR025996">
    <property type="entry name" value="MT1864/Rv1816-like_C"/>
</dbReference>